<proteinExistence type="predicted"/>
<dbReference type="RefSeq" id="WP_136979247.1">
    <property type="nucleotide sequence ID" value="NZ_JBFRRD010000033.1"/>
</dbReference>
<dbReference type="EMBL" id="SYUV01000011">
    <property type="protein sequence ID" value="TKF35094.1"/>
    <property type="molecule type" value="Genomic_DNA"/>
</dbReference>
<gene>
    <name evidence="1" type="ORF">FCV50_04210</name>
</gene>
<reference evidence="1 2" key="1">
    <citation type="submission" date="2019-04" db="EMBL/GenBank/DDBJ databases">
        <title>A reverse ecology approach based on a biological definition of microbial populations.</title>
        <authorList>
            <person name="Arevalo P."/>
            <person name="Vaninsberghe D."/>
            <person name="Elsherbini J."/>
            <person name="Gore J."/>
            <person name="Polz M."/>
        </authorList>
    </citation>
    <scope>NUCLEOTIDE SEQUENCE [LARGE SCALE GENOMIC DNA]</scope>
    <source>
        <strain evidence="1 2">10N.261.46.F4</strain>
    </source>
</reference>
<name>A0A4U1ZJK7_9VIBR</name>
<accession>A0A4U1ZJK7</accession>
<organism evidence="1 2">
    <name type="scientific">Vibrio kanaloae</name>
    <dbReference type="NCBI Taxonomy" id="170673"/>
    <lineage>
        <taxon>Bacteria</taxon>
        <taxon>Pseudomonadati</taxon>
        <taxon>Pseudomonadota</taxon>
        <taxon>Gammaproteobacteria</taxon>
        <taxon>Vibrionales</taxon>
        <taxon>Vibrionaceae</taxon>
        <taxon>Vibrio</taxon>
    </lineage>
</organism>
<protein>
    <submittedName>
        <fullName evidence="1">Uncharacterized protein</fullName>
    </submittedName>
</protein>
<dbReference type="Proteomes" id="UP000307574">
    <property type="component" value="Unassembled WGS sequence"/>
</dbReference>
<dbReference type="AlphaFoldDB" id="A0A4U1ZJK7"/>
<comment type="caution">
    <text evidence="1">The sequence shown here is derived from an EMBL/GenBank/DDBJ whole genome shotgun (WGS) entry which is preliminary data.</text>
</comment>
<evidence type="ECO:0000313" key="1">
    <source>
        <dbReference type="EMBL" id="TKF35094.1"/>
    </source>
</evidence>
<evidence type="ECO:0000313" key="2">
    <source>
        <dbReference type="Proteomes" id="UP000307574"/>
    </source>
</evidence>
<sequence>MKQMVQVEIQEDELLKFEKISGISYKIKGNYSKLFLADLMAFHRLFGVGSDEVFMVLNDYEKGRNRAGIKAPTPFKHPLLKGLHHIHFTSSRYIGQNIKIGLGKNGLTNIINSALKDDTKSPHQQAEEIAEQVVSGTLDKRKARNKMTGEWVVYAKHNDELYYLCLARHDDGDQFIRNRIERHCVEEFPFLSSLLSNENVS</sequence>